<organism evidence="5 6">
    <name type="scientific">Micromonospora haikouensis</name>
    <dbReference type="NCBI Taxonomy" id="686309"/>
    <lineage>
        <taxon>Bacteria</taxon>
        <taxon>Bacillati</taxon>
        <taxon>Actinomycetota</taxon>
        <taxon>Actinomycetes</taxon>
        <taxon>Micromonosporales</taxon>
        <taxon>Micromonosporaceae</taxon>
        <taxon>Micromonospora</taxon>
    </lineage>
</organism>
<protein>
    <submittedName>
        <fullName evidence="5">GntR family transcriptional regulator</fullName>
    </submittedName>
</protein>
<evidence type="ECO:0000313" key="6">
    <source>
        <dbReference type="Proteomes" id="UP000032254"/>
    </source>
</evidence>
<keyword evidence="6" id="KW-1185">Reference proteome</keyword>
<reference evidence="5 6" key="1">
    <citation type="submission" date="2015-01" db="EMBL/GenBank/DDBJ databases">
        <title>Sequencing and annotation of Micromonospora carbonacea strain JXNU-1 genome.</title>
        <authorList>
            <person name="Long Z."/>
            <person name="Huang Y."/>
            <person name="Jiang Y."/>
        </authorList>
    </citation>
    <scope>NUCLEOTIDE SEQUENCE [LARGE SCALE GENOMIC DNA]</scope>
    <source>
        <strain evidence="5 6">JXNU-1</strain>
    </source>
</reference>
<evidence type="ECO:0000256" key="3">
    <source>
        <dbReference type="ARBA" id="ARBA00023163"/>
    </source>
</evidence>
<keyword evidence="1" id="KW-0805">Transcription regulation</keyword>
<keyword evidence="3" id="KW-0804">Transcription</keyword>
<evidence type="ECO:0000256" key="1">
    <source>
        <dbReference type="ARBA" id="ARBA00023015"/>
    </source>
</evidence>
<dbReference type="Pfam" id="PF00392">
    <property type="entry name" value="GntR"/>
    <property type="match status" value="1"/>
</dbReference>
<dbReference type="GO" id="GO:0003700">
    <property type="term" value="F:DNA-binding transcription factor activity"/>
    <property type="evidence" value="ECO:0007669"/>
    <property type="project" value="InterPro"/>
</dbReference>
<dbReference type="InterPro" id="IPR036390">
    <property type="entry name" value="WH_DNA-bd_sf"/>
</dbReference>
<evidence type="ECO:0000256" key="2">
    <source>
        <dbReference type="ARBA" id="ARBA00023125"/>
    </source>
</evidence>
<dbReference type="EMBL" id="JXSX01000002">
    <property type="protein sequence ID" value="KIR62834.1"/>
    <property type="molecule type" value="Genomic_DNA"/>
</dbReference>
<keyword evidence="2" id="KW-0238">DNA-binding</keyword>
<dbReference type="GO" id="GO:0003677">
    <property type="term" value="F:DNA binding"/>
    <property type="evidence" value="ECO:0007669"/>
    <property type="project" value="UniProtKB-KW"/>
</dbReference>
<name>A0A0D0WW06_9ACTN</name>
<feature type="domain" description="HTH gntR-type" evidence="4">
    <location>
        <begin position="4"/>
        <end position="72"/>
    </location>
</feature>
<dbReference type="InterPro" id="IPR050679">
    <property type="entry name" value="Bact_HTH_transcr_reg"/>
</dbReference>
<dbReference type="AlphaFoldDB" id="A0A0D0WW06"/>
<dbReference type="PANTHER" id="PTHR44846:SF17">
    <property type="entry name" value="GNTR-FAMILY TRANSCRIPTIONAL REGULATOR"/>
    <property type="match status" value="1"/>
</dbReference>
<dbReference type="SMART" id="SM00345">
    <property type="entry name" value="HTH_GNTR"/>
    <property type="match status" value="1"/>
</dbReference>
<dbReference type="PROSITE" id="PS50949">
    <property type="entry name" value="HTH_GNTR"/>
    <property type="match status" value="1"/>
</dbReference>
<dbReference type="PATRIC" id="fig|47853.6.peg.3757"/>
<dbReference type="GeneID" id="301305939"/>
<sequence length="79" mass="8900">MPALPDYFKIANEIMSDVRSGRLKPGDKLPSIAELCELHRVSASTIRLVFVRLEALEVIDRHQGKGVFVTDPATWLRKP</sequence>
<evidence type="ECO:0000259" key="4">
    <source>
        <dbReference type="PROSITE" id="PS50949"/>
    </source>
</evidence>
<dbReference type="OrthoDB" id="7363114at2"/>
<dbReference type="InterPro" id="IPR036388">
    <property type="entry name" value="WH-like_DNA-bd_sf"/>
</dbReference>
<dbReference type="CDD" id="cd07377">
    <property type="entry name" value="WHTH_GntR"/>
    <property type="match status" value="1"/>
</dbReference>
<evidence type="ECO:0000313" key="5">
    <source>
        <dbReference type="EMBL" id="KIR62834.1"/>
    </source>
</evidence>
<dbReference type="InterPro" id="IPR000524">
    <property type="entry name" value="Tscrpt_reg_HTH_GntR"/>
</dbReference>
<dbReference type="Proteomes" id="UP000032254">
    <property type="component" value="Unassembled WGS sequence"/>
</dbReference>
<dbReference type="RefSeq" id="WP_043965223.1">
    <property type="nucleotide sequence ID" value="NZ_CBDREH010000003.1"/>
</dbReference>
<dbReference type="PANTHER" id="PTHR44846">
    <property type="entry name" value="MANNOSYL-D-GLYCERATE TRANSPORT/METABOLISM SYSTEM REPRESSOR MNGR-RELATED"/>
    <property type="match status" value="1"/>
</dbReference>
<dbReference type="GO" id="GO:0045892">
    <property type="term" value="P:negative regulation of DNA-templated transcription"/>
    <property type="evidence" value="ECO:0007669"/>
    <property type="project" value="TreeGrafter"/>
</dbReference>
<comment type="caution">
    <text evidence="5">The sequence shown here is derived from an EMBL/GenBank/DDBJ whole genome shotgun (WGS) entry which is preliminary data.</text>
</comment>
<dbReference type="SUPFAM" id="SSF46785">
    <property type="entry name" value="Winged helix' DNA-binding domain"/>
    <property type="match status" value="1"/>
</dbReference>
<gene>
    <name evidence="5" type="ORF">TK50_17970</name>
</gene>
<proteinExistence type="predicted"/>
<dbReference type="Gene3D" id="1.10.10.10">
    <property type="entry name" value="Winged helix-like DNA-binding domain superfamily/Winged helix DNA-binding domain"/>
    <property type="match status" value="1"/>
</dbReference>
<accession>A0A0D0WW06</accession>